<dbReference type="PROSITE" id="PS51516">
    <property type="entry name" value="SOX_C"/>
    <property type="match status" value="1"/>
</dbReference>
<evidence type="ECO:0000313" key="10">
    <source>
        <dbReference type="Proteomes" id="UP001295444"/>
    </source>
</evidence>
<dbReference type="GO" id="GO:0030154">
    <property type="term" value="P:cell differentiation"/>
    <property type="evidence" value="ECO:0007669"/>
    <property type="project" value="TreeGrafter"/>
</dbReference>
<dbReference type="InterPro" id="IPR050140">
    <property type="entry name" value="SRY-related_HMG-box_TF-like"/>
</dbReference>
<dbReference type="EMBL" id="OW240915">
    <property type="protein sequence ID" value="CAH2285224.1"/>
    <property type="molecule type" value="Genomic_DNA"/>
</dbReference>
<keyword evidence="3 6" id="KW-0238">DNA-binding</keyword>
<dbReference type="Pfam" id="PF00505">
    <property type="entry name" value="HMG_box"/>
    <property type="match status" value="2"/>
</dbReference>
<feature type="domain" description="HMG box" evidence="7">
    <location>
        <begin position="37"/>
        <end position="105"/>
    </location>
</feature>
<evidence type="ECO:0000259" key="8">
    <source>
        <dbReference type="PROSITE" id="PS51516"/>
    </source>
</evidence>
<dbReference type="InterPro" id="IPR021934">
    <property type="entry name" value="Sox_C"/>
</dbReference>
<feature type="DNA-binding region" description="HMG box" evidence="6">
    <location>
        <begin position="37"/>
        <end position="105"/>
    </location>
</feature>
<dbReference type="PANTHER" id="PTHR10270:SF317">
    <property type="entry name" value="TRANSCRIPTION FACTOR SOX-15-RELATED"/>
    <property type="match status" value="1"/>
</dbReference>
<dbReference type="GO" id="GO:0005634">
    <property type="term" value="C:nucleus"/>
    <property type="evidence" value="ECO:0007669"/>
    <property type="project" value="UniProtKB-SubCell"/>
</dbReference>
<dbReference type="InterPro" id="IPR036910">
    <property type="entry name" value="HMG_box_dom_sf"/>
</dbReference>
<keyword evidence="2" id="KW-0805">Transcription regulation</keyword>
<dbReference type="Proteomes" id="UP001295444">
    <property type="component" value="Chromosome 04"/>
</dbReference>
<keyword evidence="5 6" id="KW-0539">Nucleus</keyword>
<accession>A0AAD1S195</accession>
<dbReference type="InterPro" id="IPR033392">
    <property type="entry name" value="Sox7/17/18_central"/>
</dbReference>
<comment type="subcellular location">
    <subcellularLocation>
        <location evidence="1">Nucleus</location>
    </subcellularLocation>
</comment>
<dbReference type="PROSITE" id="PS50118">
    <property type="entry name" value="HMG_BOX_2"/>
    <property type="match status" value="2"/>
</dbReference>
<evidence type="ECO:0000256" key="6">
    <source>
        <dbReference type="PROSITE-ProRule" id="PRU00267"/>
    </source>
</evidence>
<dbReference type="PANTHER" id="PTHR10270">
    <property type="entry name" value="SOX TRANSCRIPTION FACTOR"/>
    <property type="match status" value="1"/>
</dbReference>
<protein>
    <submittedName>
        <fullName evidence="9">Transcription factor Sox-17-alpha</fullName>
    </submittedName>
</protein>
<evidence type="ECO:0000256" key="3">
    <source>
        <dbReference type="ARBA" id="ARBA00023125"/>
    </source>
</evidence>
<reference evidence="9" key="1">
    <citation type="submission" date="2022-03" db="EMBL/GenBank/DDBJ databases">
        <authorList>
            <person name="Alioto T."/>
            <person name="Alioto T."/>
            <person name="Gomez Garrido J."/>
        </authorList>
    </citation>
    <scope>NUCLEOTIDE SEQUENCE</scope>
</reference>
<evidence type="ECO:0000256" key="1">
    <source>
        <dbReference type="ARBA" id="ARBA00004123"/>
    </source>
</evidence>
<organism evidence="9 10">
    <name type="scientific">Pelobates cultripes</name>
    <name type="common">Western spadefoot toad</name>
    <dbReference type="NCBI Taxonomy" id="61616"/>
    <lineage>
        <taxon>Eukaryota</taxon>
        <taxon>Metazoa</taxon>
        <taxon>Chordata</taxon>
        <taxon>Craniata</taxon>
        <taxon>Vertebrata</taxon>
        <taxon>Euteleostomi</taxon>
        <taxon>Amphibia</taxon>
        <taxon>Batrachia</taxon>
        <taxon>Anura</taxon>
        <taxon>Pelobatoidea</taxon>
        <taxon>Pelobatidae</taxon>
        <taxon>Pelobates</taxon>
    </lineage>
</organism>
<dbReference type="GO" id="GO:0048731">
    <property type="term" value="P:system development"/>
    <property type="evidence" value="ECO:0007669"/>
    <property type="project" value="UniProtKB-ARBA"/>
</dbReference>
<name>A0AAD1S195_PELCU</name>
<keyword evidence="4" id="KW-0804">Transcription</keyword>
<feature type="DNA-binding region" description="HMG box" evidence="6">
    <location>
        <begin position="345"/>
        <end position="413"/>
    </location>
</feature>
<dbReference type="Pfam" id="PF12067">
    <property type="entry name" value="Sox17_18_mid"/>
    <property type="match status" value="2"/>
</dbReference>
<gene>
    <name evidence="9" type="ORF">PECUL_23A062064</name>
</gene>
<evidence type="ECO:0000259" key="7">
    <source>
        <dbReference type="PROSITE" id="PS50118"/>
    </source>
</evidence>
<evidence type="ECO:0000256" key="5">
    <source>
        <dbReference type="ARBA" id="ARBA00023242"/>
    </source>
</evidence>
<dbReference type="SMART" id="SM00398">
    <property type="entry name" value="HMG"/>
    <property type="match status" value="2"/>
</dbReference>
<feature type="domain" description="Sox C-terminal" evidence="8">
    <location>
        <begin position="545"/>
        <end position="656"/>
    </location>
</feature>
<evidence type="ECO:0000313" key="9">
    <source>
        <dbReference type="EMBL" id="CAH2285224.1"/>
    </source>
</evidence>
<evidence type="ECO:0000256" key="4">
    <source>
        <dbReference type="ARBA" id="ARBA00023163"/>
    </source>
</evidence>
<feature type="domain" description="HMG box" evidence="7">
    <location>
        <begin position="345"/>
        <end position="413"/>
    </location>
</feature>
<evidence type="ECO:0000256" key="2">
    <source>
        <dbReference type="ARBA" id="ARBA00023015"/>
    </source>
</evidence>
<dbReference type="CDD" id="cd22047">
    <property type="entry name" value="HMG-box_SoxF_SOX17"/>
    <property type="match status" value="2"/>
</dbReference>
<dbReference type="Gene3D" id="1.10.30.10">
    <property type="entry name" value="High mobility group box domain"/>
    <property type="match status" value="2"/>
</dbReference>
<proteinExistence type="predicted"/>
<keyword evidence="10" id="KW-1185">Reference proteome</keyword>
<dbReference type="InterPro" id="IPR009071">
    <property type="entry name" value="HMG_box_dom"/>
</dbReference>
<sequence length="658" mass="74936">MMPGLGQRPWTESVNVLGEGEVKAESANMRSKAESRIRRPMNAFMVWAKDERKRLAQQNPDLHNAELSKMLGKAWRALTINEKRQFIEEAERLRVQHMQDHPNYKYRPRRRKQVKRMKRSENGFMGIAEQSEQPSTDGRMCLDSFSMGYNQDQSYCHSQIAQSTSHYRDHHYDYSLPTPESSPLDLAEADSLFFTSSAQEECPMSPSSPITVRQLSQAEQMGQENGLISSTNALSGKYTDIYEAYTTSILTRIISSIGRSCGTHKTAVSLAYSLTVHTMQGDPPPNTPINCGFTLLRVPQAQFQMYWVSSNMPKLGLFKNKLFNGLRLKALSLTLSSLSKAESRIRRPMNAFMVWAKDERKRLAQQNPDLHNAELSKMLGKAWRAFTPNEKRQFIEEAERLRVQHMQDHPNYKYRPRRRKQAKKMKRSENGFMGIAEQSEQPSTDGRMCLDSFSMGYNQDQSYCHSQIAQSTSHYRDHHYDYSLPTPESSPLDLAEADSLVFTSSAQEECPMVPYIYNSNCSQQQSPSSSMADRQLSQAKQMGQASAINNMIVYQQPPQMYYGQSYVSNRHQMVLPGHPSPPPESIPRVEHSMHHVDTLGGVDKAEFNQYLGYVTKAEVGMHYNSQDQTVSHTENGLISSVLSDASTAMYYCNNYSNA</sequence>
<dbReference type="GO" id="GO:0001228">
    <property type="term" value="F:DNA-binding transcription activator activity, RNA polymerase II-specific"/>
    <property type="evidence" value="ECO:0007669"/>
    <property type="project" value="TreeGrafter"/>
</dbReference>
<dbReference type="SUPFAM" id="SSF47095">
    <property type="entry name" value="HMG-box"/>
    <property type="match status" value="2"/>
</dbReference>
<dbReference type="GO" id="GO:0000978">
    <property type="term" value="F:RNA polymerase II cis-regulatory region sequence-specific DNA binding"/>
    <property type="evidence" value="ECO:0007669"/>
    <property type="project" value="TreeGrafter"/>
</dbReference>
<dbReference type="AlphaFoldDB" id="A0AAD1S195"/>
<dbReference type="FunFam" id="1.10.30.10:FF:000008">
    <property type="entry name" value="transcription factor SOX-7"/>
    <property type="match status" value="2"/>
</dbReference>